<dbReference type="Gene3D" id="2.60.40.10">
    <property type="entry name" value="Immunoglobulins"/>
    <property type="match status" value="1"/>
</dbReference>
<evidence type="ECO:0000256" key="2">
    <source>
        <dbReference type="ARBA" id="ARBA00023130"/>
    </source>
</evidence>
<protein>
    <recommendedName>
        <fullName evidence="5">Ig-like domain-containing protein</fullName>
    </recommendedName>
</protein>
<feature type="chain" id="PRO_5017413533" description="Ig-like domain-containing protein" evidence="4">
    <location>
        <begin position="17"/>
        <end position="127"/>
    </location>
</feature>
<keyword evidence="7" id="KW-1185">Reference proteome</keyword>
<sequence>MFVLCVTFCLIIALNSEWDIQSLSITCRLSGYSLYDGYGTGWIRQREEKTMEWIFDQWGGRSGSLYQNNALRNKFSFSRDMSAETVTITGQNLQPEDTAVYYCVRRDTAMQTVERPGQKKINDRMTK</sequence>
<proteinExistence type="predicted"/>
<dbReference type="PANTHER" id="PTHR23266">
    <property type="entry name" value="IMMUNOGLOBULIN HEAVY CHAIN"/>
    <property type="match status" value="1"/>
</dbReference>
<reference evidence="6" key="1">
    <citation type="submission" date="2025-08" db="UniProtKB">
        <authorList>
            <consortium name="Ensembl"/>
        </authorList>
    </citation>
    <scope>IDENTIFICATION</scope>
</reference>
<evidence type="ECO:0000256" key="1">
    <source>
        <dbReference type="ARBA" id="ARBA00022859"/>
    </source>
</evidence>
<dbReference type="InterPro" id="IPR013783">
    <property type="entry name" value="Ig-like_fold"/>
</dbReference>
<dbReference type="GO" id="GO:0005576">
    <property type="term" value="C:extracellular region"/>
    <property type="evidence" value="ECO:0007669"/>
    <property type="project" value="UniProtKB-ARBA"/>
</dbReference>
<dbReference type="SMART" id="SM00406">
    <property type="entry name" value="IGv"/>
    <property type="match status" value="1"/>
</dbReference>
<dbReference type="GO" id="GO:0002250">
    <property type="term" value="P:adaptive immune response"/>
    <property type="evidence" value="ECO:0007669"/>
    <property type="project" value="UniProtKB-KW"/>
</dbReference>
<keyword evidence="3" id="KW-1280">Immunoglobulin</keyword>
<dbReference type="InterPro" id="IPR007110">
    <property type="entry name" value="Ig-like_dom"/>
</dbReference>
<evidence type="ECO:0000313" key="7">
    <source>
        <dbReference type="Proteomes" id="UP000261380"/>
    </source>
</evidence>
<dbReference type="Pfam" id="PF07686">
    <property type="entry name" value="V-set"/>
    <property type="match status" value="1"/>
</dbReference>
<organism evidence="6 7">
    <name type="scientific">Xiphophorus couchianus</name>
    <name type="common">Monterrey platyfish</name>
    <dbReference type="NCBI Taxonomy" id="32473"/>
    <lineage>
        <taxon>Eukaryota</taxon>
        <taxon>Metazoa</taxon>
        <taxon>Chordata</taxon>
        <taxon>Craniata</taxon>
        <taxon>Vertebrata</taxon>
        <taxon>Euteleostomi</taxon>
        <taxon>Actinopterygii</taxon>
        <taxon>Neopterygii</taxon>
        <taxon>Teleostei</taxon>
        <taxon>Neoteleostei</taxon>
        <taxon>Acanthomorphata</taxon>
        <taxon>Ovalentaria</taxon>
        <taxon>Atherinomorphae</taxon>
        <taxon>Cyprinodontiformes</taxon>
        <taxon>Poeciliidae</taxon>
        <taxon>Poeciliinae</taxon>
        <taxon>Xiphophorus</taxon>
    </lineage>
</organism>
<dbReference type="GO" id="GO:0019814">
    <property type="term" value="C:immunoglobulin complex"/>
    <property type="evidence" value="ECO:0007669"/>
    <property type="project" value="UniProtKB-KW"/>
</dbReference>
<evidence type="ECO:0000256" key="3">
    <source>
        <dbReference type="ARBA" id="ARBA00043265"/>
    </source>
</evidence>
<keyword evidence="4" id="KW-0732">Signal</keyword>
<dbReference type="InterPro" id="IPR050199">
    <property type="entry name" value="IgHV"/>
</dbReference>
<dbReference type="PROSITE" id="PS50835">
    <property type="entry name" value="IG_LIKE"/>
    <property type="match status" value="1"/>
</dbReference>
<dbReference type="AlphaFoldDB" id="A0A3B5MJJ9"/>
<keyword evidence="2" id="KW-1064">Adaptive immunity</keyword>
<feature type="domain" description="Ig-like" evidence="5">
    <location>
        <begin position="21"/>
        <end position="114"/>
    </location>
</feature>
<dbReference type="Ensembl" id="ENSXCOT00000024803.1">
    <property type="protein sequence ID" value="ENSXCOP00000024509.1"/>
    <property type="gene ID" value="ENSXCOG00000018306.1"/>
</dbReference>
<evidence type="ECO:0000313" key="6">
    <source>
        <dbReference type="Ensembl" id="ENSXCOP00000024509.1"/>
    </source>
</evidence>
<dbReference type="InterPro" id="IPR013106">
    <property type="entry name" value="Ig_V-set"/>
</dbReference>
<feature type="signal peptide" evidence="4">
    <location>
        <begin position="1"/>
        <end position="16"/>
    </location>
</feature>
<reference evidence="6" key="2">
    <citation type="submission" date="2025-09" db="UniProtKB">
        <authorList>
            <consortium name="Ensembl"/>
        </authorList>
    </citation>
    <scope>IDENTIFICATION</scope>
</reference>
<evidence type="ECO:0000259" key="5">
    <source>
        <dbReference type="PROSITE" id="PS50835"/>
    </source>
</evidence>
<dbReference type="InterPro" id="IPR036179">
    <property type="entry name" value="Ig-like_dom_sf"/>
</dbReference>
<dbReference type="Proteomes" id="UP000261380">
    <property type="component" value="Unplaced"/>
</dbReference>
<keyword evidence="1" id="KW-0391">Immunity</keyword>
<accession>A0A3B5MJJ9</accession>
<dbReference type="SUPFAM" id="SSF48726">
    <property type="entry name" value="Immunoglobulin"/>
    <property type="match status" value="1"/>
</dbReference>
<evidence type="ECO:0000256" key="4">
    <source>
        <dbReference type="SAM" id="SignalP"/>
    </source>
</evidence>
<dbReference type="GeneTree" id="ENSGT01030000234794"/>
<name>A0A3B5MJJ9_9TELE</name>